<dbReference type="SUPFAM" id="SSF52047">
    <property type="entry name" value="RNI-like"/>
    <property type="match status" value="1"/>
</dbReference>
<feature type="compositionally biased region" description="Pro residues" evidence="5">
    <location>
        <begin position="833"/>
        <end position="847"/>
    </location>
</feature>
<dbReference type="Pfam" id="PF00169">
    <property type="entry name" value="PH"/>
    <property type="match status" value="1"/>
</dbReference>
<feature type="compositionally biased region" description="Basic and acidic residues" evidence="5">
    <location>
        <begin position="933"/>
        <end position="942"/>
    </location>
</feature>
<feature type="compositionally biased region" description="Pro residues" evidence="5">
    <location>
        <begin position="672"/>
        <end position="695"/>
    </location>
</feature>
<keyword evidence="4" id="KW-0175">Coiled coil</keyword>
<feature type="region of interest" description="Disordered" evidence="5">
    <location>
        <begin position="2708"/>
        <end position="2815"/>
    </location>
</feature>
<dbReference type="CDD" id="cd00201">
    <property type="entry name" value="WW"/>
    <property type="match status" value="2"/>
</dbReference>
<feature type="compositionally biased region" description="Polar residues" evidence="5">
    <location>
        <begin position="2733"/>
        <end position="2742"/>
    </location>
</feature>
<feature type="compositionally biased region" description="Basic and acidic residues" evidence="5">
    <location>
        <begin position="868"/>
        <end position="901"/>
    </location>
</feature>
<dbReference type="Gene3D" id="3.80.10.10">
    <property type="entry name" value="Ribonuclease Inhibitor"/>
    <property type="match status" value="1"/>
</dbReference>
<dbReference type="GO" id="GO:0006913">
    <property type="term" value="P:nucleocytoplasmic transport"/>
    <property type="evidence" value="ECO:0007669"/>
    <property type="project" value="TreeGrafter"/>
</dbReference>
<evidence type="ECO:0000259" key="7">
    <source>
        <dbReference type="PROSITE" id="PS50020"/>
    </source>
</evidence>
<dbReference type="PANTHER" id="PTHR24113:SF12">
    <property type="entry name" value="RAN GTPASE-ACTIVATING PROTEIN 1"/>
    <property type="match status" value="1"/>
</dbReference>
<accession>A0A9W7BLN3</accession>
<dbReference type="GO" id="GO:0031267">
    <property type="term" value="F:small GTPase binding"/>
    <property type="evidence" value="ECO:0007669"/>
    <property type="project" value="TreeGrafter"/>
</dbReference>
<dbReference type="InterPro" id="IPR032675">
    <property type="entry name" value="LRR_dom_sf"/>
</dbReference>
<feature type="domain" description="PH" evidence="6">
    <location>
        <begin position="1632"/>
        <end position="1739"/>
    </location>
</feature>
<keyword evidence="1" id="KW-0343">GTPase activation</keyword>
<feature type="compositionally biased region" description="Basic and acidic residues" evidence="5">
    <location>
        <begin position="2708"/>
        <end position="2719"/>
    </location>
</feature>
<feature type="compositionally biased region" description="Basic and acidic residues" evidence="5">
    <location>
        <begin position="632"/>
        <end position="642"/>
    </location>
</feature>
<feature type="compositionally biased region" description="Basic and acidic residues" evidence="5">
    <location>
        <begin position="974"/>
        <end position="991"/>
    </location>
</feature>
<dbReference type="SUPFAM" id="SSF51045">
    <property type="entry name" value="WW domain"/>
    <property type="match status" value="1"/>
</dbReference>
<feature type="region of interest" description="Disordered" evidence="5">
    <location>
        <begin position="1599"/>
        <end position="1624"/>
    </location>
</feature>
<evidence type="ECO:0000313" key="9">
    <source>
        <dbReference type="Proteomes" id="UP001165160"/>
    </source>
</evidence>
<feature type="region of interest" description="Disordered" evidence="5">
    <location>
        <begin position="2191"/>
        <end position="2211"/>
    </location>
</feature>
<feature type="compositionally biased region" description="Acidic residues" evidence="5">
    <location>
        <begin position="2746"/>
        <end position="2760"/>
    </location>
</feature>
<keyword evidence="9" id="KW-1185">Reference proteome</keyword>
<feature type="region of interest" description="Disordered" evidence="5">
    <location>
        <begin position="727"/>
        <end position="909"/>
    </location>
</feature>
<feature type="region of interest" description="Disordered" evidence="5">
    <location>
        <begin position="933"/>
        <end position="1135"/>
    </location>
</feature>
<dbReference type="GO" id="GO:0005829">
    <property type="term" value="C:cytosol"/>
    <property type="evidence" value="ECO:0007669"/>
    <property type="project" value="TreeGrafter"/>
</dbReference>
<feature type="compositionally biased region" description="Low complexity" evidence="5">
    <location>
        <begin position="2720"/>
        <end position="2730"/>
    </location>
</feature>
<evidence type="ECO:0000256" key="4">
    <source>
        <dbReference type="SAM" id="Coils"/>
    </source>
</evidence>
<feature type="domain" description="WW" evidence="7">
    <location>
        <begin position="3044"/>
        <end position="3078"/>
    </location>
</feature>
<evidence type="ECO:0000313" key="8">
    <source>
        <dbReference type="EMBL" id="GMH90180.1"/>
    </source>
</evidence>
<evidence type="ECO:0000256" key="1">
    <source>
        <dbReference type="ARBA" id="ARBA00022468"/>
    </source>
</evidence>
<dbReference type="InterPro" id="IPR011993">
    <property type="entry name" value="PH-like_dom_sf"/>
</dbReference>
<feature type="compositionally biased region" description="Acidic residues" evidence="5">
    <location>
        <begin position="643"/>
        <end position="652"/>
    </location>
</feature>
<evidence type="ECO:0000256" key="5">
    <source>
        <dbReference type="SAM" id="MobiDB-lite"/>
    </source>
</evidence>
<feature type="compositionally biased region" description="Gly residues" evidence="5">
    <location>
        <begin position="2933"/>
        <end position="2942"/>
    </location>
</feature>
<dbReference type="PROSITE" id="PS50003">
    <property type="entry name" value="PH_DOMAIN"/>
    <property type="match status" value="1"/>
</dbReference>
<feature type="compositionally biased region" description="Acidic residues" evidence="5">
    <location>
        <begin position="1023"/>
        <end position="1035"/>
    </location>
</feature>
<feature type="compositionally biased region" description="Basic residues" evidence="5">
    <location>
        <begin position="1095"/>
        <end position="1104"/>
    </location>
</feature>
<feature type="compositionally biased region" description="Basic and acidic residues" evidence="5">
    <location>
        <begin position="1076"/>
        <end position="1085"/>
    </location>
</feature>
<feature type="compositionally biased region" description="Acidic residues" evidence="5">
    <location>
        <begin position="1045"/>
        <end position="1055"/>
    </location>
</feature>
<dbReference type="SMART" id="SM00368">
    <property type="entry name" value="LRR_RI"/>
    <property type="match status" value="6"/>
</dbReference>
<proteinExistence type="predicted"/>
<feature type="compositionally biased region" description="Basic and acidic residues" evidence="5">
    <location>
        <begin position="949"/>
        <end position="964"/>
    </location>
</feature>
<dbReference type="SMART" id="SM00456">
    <property type="entry name" value="WW"/>
    <property type="match status" value="2"/>
</dbReference>
<dbReference type="InterPro" id="IPR001611">
    <property type="entry name" value="Leu-rich_rpt"/>
</dbReference>
<feature type="compositionally biased region" description="Basic and acidic residues" evidence="5">
    <location>
        <begin position="1123"/>
        <end position="1135"/>
    </location>
</feature>
<keyword evidence="3" id="KW-0677">Repeat</keyword>
<dbReference type="Proteomes" id="UP001165160">
    <property type="component" value="Unassembled WGS sequence"/>
</dbReference>
<feature type="compositionally biased region" description="Acidic residues" evidence="5">
    <location>
        <begin position="1108"/>
        <end position="1117"/>
    </location>
</feature>
<reference evidence="9" key="1">
    <citation type="journal article" date="2023" name="Commun. Biol.">
        <title>Genome analysis of Parmales, the sister group of diatoms, reveals the evolutionary specialization of diatoms from phago-mixotrophs to photoautotrophs.</title>
        <authorList>
            <person name="Ban H."/>
            <person name="Sato S."/>
            <person name="Yoshikawa S."/>
            <person name="Yamada K."/>
            <person name="Nakamura Y."/>
            <person name="Ichinomiya M."/>
            <person name="Sato N."/>
            <person name="Blanc-Mathieu R."/>
            <person name="Endo H."/>
            <person name="Kuwata A."/>
            <person name="Ogata H."/>
        </authorList>
    </citation>
    <scope>NUCLEOTIDE SEQUENCE [LARGE SCALE GENOMIC DNA]</scope>
    <source>
        <strain evidence="9">NIES 3699</strain>
    </source>
</reference>
<feature type="compositionally biased region" description="Pro residues" evidence="5">
    <location>
        <begin position="813"/>
        <end position="826"/>
    </location>
</feature>
<organism evidence="8 9">
    <name type="scientific">Triparma verrucosa</name>
    <dbReference type="NCBI Taxonomy" id="1606542"/>
    <lineage>
        <taxon>Eukaryota</taxon>
        <taxon>Sar</taxon>
        <taxon>Stramenopiles</taxon>
        <taxon>Ochrophyta</taxon>
        <taxon>Bolidophyceae</taxon>
        <taxon>Parmales</taxon>
        <taxon>Triparmaceae</taxon>
        <taxon>Triparma</taxon>
    </lineage>
</organism>
<name>A0A9W7BLN3_9STRA</name>
<dbReference type="GO" id="GO:0005096">
    <property type="term" value="F:GTPase activator activity"/>
    <property type="evidence" value="ECO:0007669"/>
    <property type="project" value="UniProtKB-KW"/>
</dbReference>
<feature type="coiled-coil region" evidence="4">
    <location>
        <begin position="3084"/>
        <end position="3111"/>
    </location>
</feature>
<dbReference type="GO" id="GO:0005634">
    <property type="term" value="C:nucleus"/>
    <property type="evidence" value="ECO:0007669"/>
    <property type="project" value="TreeGrafter"/>
</dbReference>
<dbReference type="InterPro" id="IPR038185">
    <property type="entry name" value="MyTH4_dom_sf"/>
</dbReference>
<evidence type="ECO:0000256" key="2">
    <source>
        <dbReference type="ARBA" id="ARBA00022614"/>
    </source>
</evidence>
<dbReference type="InterPro" id="IPR036020">
    <property type="entry name" value="WW_dom_sf"/>
</dbReference>
<evidence type="ECO:0000256" key="3">
    <source>
        <dbReference type="ARBA" id="ARBA00022737"/>
    </source>
</evidence>
<dbReference type="Gene3D" id="2.20.70.10">
    <property type="match status" value="2"/>
</dbReference>
<evidence type="ECO:0000259" key="6">
    <source>
        <dbReference type="PROSITE" id="PS50003"/>
    </source>
</evidence>
<feature type="coiled-coil region" evidence="4">
    <location>
        <begin position="1719"/>
        <end position="1789"/>
    </location>
</feature>
<sequence length="3160" mass="349615">MRMPPSDDRESAAFEEDETTLDFQGDFYVRKYVEIDVYLGLRFRKHQPSFLSAEADEEEEEDPEEAGIISKNKDSWNFIFGGDVSLTKMEAKSHIKAKDKRNKSKKLYPLMLLTKVDDDSASSWVTVASETKEELHKWMKVLKKCRDLTQYLRACRDCNQATPLTTIVNACTSGSWRSLKFENVRLTNSSICALAVFLKRQVNAAKAKTKDVTEIIINNCGFSDDSCEVLLSVFESIPSLERVRLPHNEITDNGVRYISESPVFNGALIELDLSHNHLTSASARRLATLIRKSKGLKKIDLSNNQIKIDGSVPLLTAIRDSKCPLEVLCLNGNELGDLGAEIVANILKFTKSTLRILRLSHTKIGSVGMDSISNAVYCCEAIQQVKMHGNLSGADSVGYLFCKATHHHFNFPNSRLMMSGGGCDGNPHEQPVYGRQIKGFFANIERNTKASNLRLRRRGLHIVRSKVKHPIRVSIWLHTPSGDEIEASIFRVRLANILNIKPVEVHILSTLKENSSTMCVTCEICAEHKIVKTLSLNAAQNDPKLRALGVLRVAEFVPDTPLSKGKEISGRLSPRMFDEFLNTSLSRFDVNEEKKDDANSDPDMIVNAVHPQIEIVELPKLLPSKAKDLNYKRNKGSELRAPDDEESSDEDIPPPPSTAMNYPIHSKIASIPGPPPLPPNSAPPPRPPPPPPPTSTPIAGPTSTAPKSAAGMANAYNLAADFFSDDNDIAPPPLPPPIKQHSDNKIAGPVELDDVPGPPPPRGAPLLHVESSSYPVIEEDEGENFTEDRMTLTQAIIEEEQMMQNRPSEDLFVPPPPPPPSTPGPPSRQNSSQPPPGPPPPAPPAAPPAEVELGPTPNPPTPALRKKPIPDKMLSRGSTKDYSSEWGKSENSDAQFERERGSTGGELFSETNLVQVGGQAGFGGMAGGIQAEKESTFKEPRKSLLGRKPVHEEEVGKDLEGDHLDDFEDDPEFEERKRALTSDKTEQERRMSQIKAPVMGHEQSLSGFDDETGAVLPRIDTVKEDDEDAISESDESEKKGAVSDSDNDSDDDDAVEVQPVVIEIVEDENGLVPRESVVKARERAATRTRAATIANKKKEKRRKRGENSDSEESESEEAQVRPSIEEQKAAEEARQNRKDNALLKAVTNLADQAASQETEDDTDRLPAFMVKRADLCKAVGTRDEEKIQAAIQAVKDDYLHGGNKWQQVVDKAGKKKTYYWNRITGKTQFERPEMTSGDGDLNLVNKMRSHLQKLKQDFTTLHVTSSPDPNALLEQYQSFLCRCAVLGYNGTEATQAYTDMQKEVLSKIDEKELDPKSQEYGVIHIKSQIVWMMMKRGEDCTTQLTQFLEHLKSNRANNTIADENETPEESIARTFLKRTAQIDRSAHAASVGQTEVLKTVENVILQSYLLNYHSDYTKSLEKKRYELGVQASQILKNIFEAAKKKNITILKKNLAEAKRIGFTAPGLQDAENLLTVQQKASNERLAKEAISRAAKAIKGGRLAASNTAELIPVLRILEKVNLETDKTTQANVASVNRYLSKLVGHSEEEKMLLGVLTRGDPEEISDFLDGKGDGEMIVSASITVDMEEWISCINKAGAGAEDVDDDSSSSSSDSDSDEDDAISKMSKKADGVVWKKGMLWKMSRGKKVGDVTQSWKERYCVLQGRVLTYYQVSNDKKTKTKKGQLLVHGAEKVPGDHGRSNCFVVTEGRDVESLDTMLVNEARKQLLSLQKEVIEAELTKGINARSVEVLKLQLAKVQELGADIKEDIMEEANEILNEEERVLVRVELKSAVEKCNRNLIAECLKKCEQFGVEMDTDIVLEAKEMVKYTEIELSLQRMRVALEHADGRTFDVEMQSVKQNAMSHEIDREALAALMLQHATRLFRDNMLEGYSFPDEVKHLRQVYAACRGLRVEIAPMQLAKLGLIAFGENAEEDSKRQMQVRASMFGGLGNMEDSPYSIDKCILLKELDVTDEKVKKNKRMTLWKKAGNFAKGSRRTLAAVSNASGGGSAKGGPMSLKQLKSVYTEPRLEMASCLTSGMKNGEARGLEFYKLMKTVVLQGAGVIGLDREGIQGAGHDYAQYALDIVTAARAEPAVANEVFFQLCKIMTPHDSDGRDNMMNSAEVRLRAWVLMAFMLRSVEIDGTLLVHLKYHLNQLVTKEGKAGKSLNQKMMAAMGKSQRRSMMAGNSFLSTNSDTAGRSGSLRGGLGQERRGSGVFYENKKEVAAARKETSDLVKASRYCMKCIYFQEREGAGNFCRDPQKRVAENLFEEERLSCDIMLMNGDVIPVPTRLIFVDTAYPLIAALEAKMGTVTDLNVSTEKFALQRRWNGFSFFAVSSVEKVSELSMSPQESTSLDADVDITWMSTLSEFRGGGEKRFVLRVRSLNRGEVRENNFFPPVLQDDDYNKDVMTARALWEDWLTAGVKGVSKGLPKDHLRIELTYAEELRKVEKGVYAGAEGMEAAKSYLFGLKACLNCTEKQWTDVNWMPTMPPSGVDHEIVKNVVGMVKELSPICPGHGANQNKHLEYLLKRAWLDYAKTWTLFGGHFFNAKLKRNKVVALDVDVVLCVNGDGVSVLVENEVTKQRELLFSCRHADINDVQAVESRDDLVVSFAGLKLDLEIDTNEGDTASNIVHLVSAICSDTVWEGSFEDGTGIGSATSSGGVIDQHELMGKYLLEFPILPIPPEPPKLAHAQGFFLVPKSDRAKWVEDAKEKERQEQQEAMEQSQKAAIRAQQQMESAQNRFEEMDDEEDEEEKEDGDGVSALRKSEKNPRDSVNSTRSNRSVSEQFNEIGGSGGGGKASQDPEELKKHAKKGWAKLKAVARTAGKVNRRHQLNSTIFGVPSGSSEDYDIPDAPPTLRRFGAPVTQTRSLGGVVEPPGKCEVTKICMPSMLPTSNLAYGMVAADKLKKMKAETKEGSMKKRATLSVSSAGGWKGGEGSSGSVGSLEEAKRVRRQKRTSSAFRDGGKSVGGARALMSIGGSQDLGSFDEDEEEEVETMEVVSETAEKKGPKGAQASEVVKEDSDSEVQKASAARSRVKSGASVNSPANWECRVDPSSMYPYYFNLVSGQGAWTPPENCSPSDASRFMSEYEKAKSDIEAAEAEKVRAASAGGDWTKVGMTQEQWEALTGEQQQWYMWYGSLNEEQKAWYHQQQAAQQQQ</sequence>
<dbReference type="Gene3D" id="1.25.40.530">
    <property type="entry name" value="MyTH4 domain"/>
    <property type="match status" value="1"/>
</dbReference>
<feature type="domain" description="WW" evidence="7">
    <location>
        <begin position="1205"/>
        <end position="1234"/>
    </location>
</feature>
<comment type="caution">
    <text evidence="8">The sequence shown here is derived from an EMBL/GenBank/DDBJ whole genome shotgun (WGS) entry which is preliminary data.</text>
</comment>
<dbReference type="Gene3D" id="2.30.29.30">
    <property type="entry name" value="Pleckstrin-homology domain (PH domain)/Phosphotyrosine-binding domain (PTB)"/>
    <property type="match status" value="1"/>
</dbReference>
<feature type="compositionally biased region" description="Low complexity" evidence="5">
    <location>
        <begin position="696"/>
        <end position="710"/>
    </location>
</feature>
<feature type="region of interest" description="Disordered" evidence="5">
    <location>
        <begin position="2914"/>
        <end position="2974"/>
    </location>
</feature>
<dbReference type="PROSITE" id="PS50020">
    <property type="entry name" value="WW_DOMAIN_2"/>
    <property type="match status" value="2"/>
</dbReference>
<keyword evidence="2" id="KW-0433">Leucine-rich repeat</keyword>
<feature type="region of interest" description="Disordered" evidence="5">
    <location>
        <begin position="3002"/>
        <end position="3046"/>
    </location>
</feature>
<dbReference type="EMBL" id="BRXX01000103">
    <property type="protein sequence ID" value="GMH90180.1"/>
    <property type="molecule type" value="Genomic_DNA"/>
</dbReference>
<protein>
    <recommendedName>
        <fullName evidence="10">PH domain-containing protein</fullName>
    </recommendedName>
</protein>
<dbReference type="SUPFAM" id="SSF50729">
    <property type="entry name" value="PH domain-like"/>
    <property type="match status" value="1"/>
</dbReference>
<dbReference type="Pfam" id="PF13516">
    <property type="entry name" value="LRR_6"/>
    <property type="match status" value="1"/>
</dbReference>
<feature type="compositionally biased region" description="Low complexity" evidence="5">
    <location>
        <begin position="2775"/>
        <end position="2786"/>
    </location>
</feature>
<feature type="region of interest" description="Disordered" evidence="5">
    <location>
        <begin position="632"/>
        <end position="710"/>
    </location>
</feature>
<dbReference type="InterPro" id="IPR027038">
    <property type="entry name" value="RanGap"/>
</dbReference>
<dbReference type="InterPro" id="IPR001202">
    <property type="entry name" value="WW_dom"/>
</dbReference>
<evidence type="ECO:0008006" key="10">
    <source>
        <dbReference type="Google" id="ProtNLM"/>
    </source>
</evidence>
<dbReference type="GO" id="GO:0048471">
    <property type="term" value="C:perinuclear region of cytoplasm"/>
    <property type="evidence" value="ECO:0007669"/>
    <property type="project" value="TreeGrafter"/>
</dbReference>
<dbReference type="PANTHER" id="PTHR24113">
    <property type="entry name" value="RAN GTPASE-ACTIVATING PROTEIN 1"/>
    <property type="match status" value="1"/>
</dbReference>
<dbReference type="InterPro" id="IPR001849">
    <property type="entry name" value="PH_domain"/>
</dbReference>
<gene>
    <name evidence="8" type="ORF">TrVE_jg8111</name>
</gene>